<accession>A0AAD5WVK2</accession>
<dbReference type="PANTHER" id="PTHR34502:SF5">
    <property type="entry name" value="DUF6594 DOMAIN-CONTAINING PROTEIN"/>
    <property type="match status" value="1"/>
</dbReference>
<feature type="domain" description="DUF6594" evidence="2">
    <location>
        <begin position="53"/>
        <end position="140"/>
    </location>
</feature>
<proteinExistence type="predicted"/>
<dbReference type="EMBL" id="JAKWBI020000003">
    <property type="protein sequence ID" value="KAJ2907269.1"/>
    <property type="molecule type" value="Genomic_DNA"/>
</dbReference>
<dbReference type="InterPro" id="IPR046529">
    <property type="entry name" value="DUF6594"/>
</dbReference>
<feature type="compositionally biased region" description="Low complexity" evidence="1">
    <location>
        <begin position="9"/>
        <end position="29"/>
    </location>
</feature>
<sequence>MTIPPSPVGPSSTPSSPENRGTTTTTTTTVESETKHAAQPQLPRPRQRVPLGYTKLAGFMVKRDQEMFRRFRRMAVRDILYLQAELCDLEHQFDRRALGDANGGDPEVYFDREWWHLKESGGHQWKLALQIREKVAEYCEL</sequence>
<dbReference type="Pfam" id="PF20237">
    <property type="entry name" value="DUF6594"/>
    <property type="match status" value="1"/>
</dbReference>
<name>A0AAD5WVK2_9PEZI</name>
<reference evidence="3" key="1">
    <citation type="submission" date="2022-07" db="EMBL/GenBank/DDBJ databases">
        <title>Draft genome sequence of Zalerion maritima ATCC 34329, a (micro)plastics degrading marine fungus.</title>
        <authorList>
            <person name="Paco A."/>
            <person name="Goncalves M.F.M."/>
            <person name="Rocha-Santos T.A.P."/>
            <person name="Alves A."/>
        </authorList>
    </citation>
    <scope>NUCLEOTIDE SEQUENCE</scope>
    <source>
        <strain evidence="3">ATCC 34329</strain>
    </source>
</reference>
<dbReference type="AlphaFoldDB" id="A0AAD5WVK2"/>
<protein>
    <recommendedName>
        <fullName evidence="2">DUF6594 domain-containing protein</fullName>
    </recommendedName>
</protein>
<keyword evidence="4" id="KW-1185">Reference proteome</keyword>
<dbReference type="PANTHER" id="PTHR34502">
    <property type="entry name" value="DUF6594 DOMAIN-CONTAINING PROTEIN-RELATED"/>
    <property type="match status" value="1"/>
</dbReference>
<feature type="region of interest" description="Disordered" evidence="1">
    <location>
        <begin position="1"/>
        <end position="48"/>
    </location>
</feature>
<evidence type="ECO:0000256" key="1">
    <source>
        <dbReference type="SAM" id="MobiDB-lite"/>
    </source>
</evidence>
<evidence type="ECO:0000313" key="4">
    <source>
        <dbReference type="Proteomes" id="UP001201980"/>
    </source>
</evidence>
<dbReference type="Proteomes" id="UP001201980">
    <property type="component" value="Unassembled WGS sequence"/>
</dbReference>
<comment type="caution">
    <text evidence="3">The sequence shown here is derived from an EMBL/GenBank/DDBJ whole genome shotgun (WGS) entry which is preliminary data.</text>
</comment>
<organism evidence="3 4">
    <name type="scientific">Zalerion maritima</name>
    <dbReference type="NCBI Taxonomy" id="339359"/>
    <lineage>
        <taxon>Eukaryota</taxon>
        <taxon>Fungi</taxon>
        <taxon>Dikarya</taxon>
        <taxon>Ascomycota</taxon>
        <taxon>Pezizomycotina</taxon>
        <taxon>Sordariomycetes</taxon>
        <taxon>Lulworthiomycetidae</taxon>
        <taxon>Lulworthiales</taxon>
        <taxon>Lulworthiaceae</taxon>
        <taxon>Zalerion</taxon>
    </lineage>
</organism>
<evidence type="ECO:0000313" key="3">
    <source>
        <dbReference type="EMBL" id="KAJ2907269.1"/>
    </source>
</evidence>
<evidence type="ECO:0000259" key="2">
    <source>
        <dbReference type="Pfam" id="PF20237"/>
    </source>
</evidence>
<gene>
    <name evidence="3" type="ORF">MKZ38_006563</name>
</gene>